<dbReference type="InterPro" id="IPR036388">
    <property type="entry name" value="WH-like_DNA-bd_sf"/>
</dbReference>
<evidence type="ECO:0000256" key="2">
    <source>
        <dbReference type="ARBA" id="ARBA00023125"/>
    </source>
</evidence>
<dbReference type="InterPro" id="IPR008920">
    <property type="entry name" value="TF_FadR/GntR_C"/>
</dbReference>
<keyword evidence="1" id="KW-0805">Transcription regulation</keyword>
<keyword evidence="3" id="KW-0804">Transcription</keyword>
<dbReference type="Gene3D" id="1.10.10.10">
    <property type="entry name" value="Winged helix-like DNA-binding domain superfamily/Winged helix DNA-binding domain"/>
    <property type="match status" value="1"/>
</dbReference>
<reference evidence="5 6" key="1">
    <citation type="submission" date="2017-02" db="EMBL/GenBank/DDBJ databases">
        <authorList>
            <person name="Peterson S.W."/>
        </authorList>
    </citation>
    <scope>NUCLEOTIDE SEQUENCE [LARGE SCALE GENOMIC DNA]</scope>
    <source>
        <strain evidence="5 6">LSP_Lj1</strain>
    </source>
</reference>
<dbReference type="OrthoDB" id="3267569at2"/>
<protein>
    <submittedName>
        <fullName evidence="5">Transcriptional regulator, GntR family</fullName>
    </submittedName>
</protein>
<organism evidence="5 6">
    <name type="scientific">Luteococcus japonicus LSP_Lj1</name>
    <dbReference type="NCBI Taxonomy" id="1255658"/>
    <lineage>
        <taxon>Bacteria</taxon>
        <taxon>Bacillati</taxon>
        <taxon>Actinomycetota</taxon>
        <taxon>Actinomycetes</taxon>
        <taxon>Propionibacteriales</taxon>
        <taxon>Propionibacteriaceae</taxon>
        <taxon>Luteococcus</taxon>
    </lineage>
</organism>
<dbReference type="CDD" id="cd07377">
    <property type="entry name" value="WHTH_GntR"/>
    <property type="match status" value="1"/>
</dbReference>
<dbReference type="PANTHER" id="PTHR43537">
    <property type="entry name" value="TRANSCRIPTIONAL REGULATOR, GNTR FAMILY"/>
    <property type="match status" value="1"/>
</dbReference>
<dbReference type="Pfam" id="PF00392">
    <property type="entry name" value="GntR"/>
    <property type="match status" value="1"/>
</dbReference>
<proteinExistence type="predicted"/>
<dbReference type="PANTHER" id="PTHR43537:SF5">
    <property type="entry name" value="UXU OPERON TRANSCRIPTIONAL REGULATOR"/>
    <property type="match status" value="1"/>
</dbReference>
<dbReference type="RefSeq" id="WP_094764962.1">
    <property type="nucleotide sequence ID" value="NZ_FUKQ01000035.1"/>
</dbReference>
<name>A0A1R4JVK6_9ACTN</name>
<dbReference type="Gene3D" id="1.20.120.530">
    <property type="entry name" value="GntR ligand-binding domain-like"/>
    <property type="match status" value="1"/>
</dbReference>
<gene>
    <name evidence="5" type="ORF">FM114_09855</name>
</gene>
<dbReference type="PROSITE" id="PS50949">
    <property type="entry name" value="HTH_GNTR"/>
    <property type="match status" value="1"/>
</dbReference>
<evidence type="ECO:0000256" key="3">
    <source>
        <dbReference type="ARBA" id="ARBA00023163"/>
    </source>
</evidence>
<evidence type="ECO:0000313" key="5">
    <source>
        <dbReference type="EMBL" id="SJN36002.1"/>
    </source>
</evidence>
<dbReference type="EMBL" id="FUKQ01000035">
    <property type="protein sequence ID" value="SJN36002.1"/>
    <property type="molecule type" value="Genomic_DNA"/>
</dbReference>
<dbReference type="GO" id="GO:0003677">
    <property type="term" value="F:DNA binding"/>
    <property type="evidence" value="ECO:0007669"/>
    <property type="project" value="UniProtKB-KW"/>
</dbReference>
<dbReference type="InterPro" id="IPR036390">
    <property type="entry name" value="WH_DNA-bd_sf"/>
</dbReference>
<keyword evidence="2" id="KW-0238">DNA-binding</keyword>
<feature type="domain" description="HTH gntR-type" evidence="4">
    <location>
        <begin position="3"/>
        <end position="70"/>
    </location>
</feature>
<evidence type="ECO:0000256" key="1">
    <source>
        <dbReference type="ARBA" id="ARBA00023015"/>
    </source>
</evidence>
<keyword evidence="6" id="KW-1185">Reference proteome</keyword>
<dbReference type="SUPFAM" id="SSF46785">
    <property type="entry name" value="Winged helix' DNA-binding domain"/>
    <property type="match status" value="1"/>
</dbReference>
<evidence type="ECO:0000259" key="4">
    <source>
        <dbReference type="PROSITE" id="PS50949"/>
    </source>
</evidence>
<dbReference type="Pfam" id="PF07729">
    <property type="entry name" value="FCD"/>
    <property type="match status" value="1"/>
</dbReference>
<dbReference type="SUPFAM" id="SSF48008">
    <property type="entry name" value="GntR ligand-binding domain-like"/>
    <property type="match status" value="1"/>
</dbReference>
<dbReference type="InterPro" id="IPR011711">
    <property type="entry name" value="GntR_C"/>
</dbReference>
<dbReference type="InterPro" id="IPR000524">
    <property type="entry name" value="Tscrpt_reg_HTH_GntR"/>
</dbReference>
<accession>A0A1R4JVK6</accession>
<dbReference type="SMART" id="SM00345">
    <property type="entry name" value="HTH_GNTR"/>
    <property type="match status" value="1"/>
</dbReference>
<dbReference type="STRING" id="1255658.FM114_09855"/>
<dbReference type="GO" id="GO:0003700">
    <property type="term" value="F:DNA-binding transcription factor activity"/>
    <property type="evidence" value="ECO:0007669"/>
    <property type="project" value="InterPro"/>
</dbReference>
<dbReference type="SMART" id="SM00895">
    <property type="entry name" value="FCD"/>
    <property type="match status" value="1"/>
</dbReference>
<dbReference type="AlphaFoldDB" id="A0A1R4JVK6"/>
<evidence type="ECO:0000313" key="6">
    <source>
        <dbReference type="Proteomes" id="UP000188342"/>
    </source>
</evidence>
<sequence length="217" mass="24665">MGESKSELVYRDLRERIMHADFSAGHRLVLARLAEHYQVSPVPVREALRRLEAEGLVRYTLNIGAEVVGVNAADYTETMQVLAQLEGLATALAAQVMDEQTLERAREINERMRELRSSGFDPVQFTSLNHEFHVVLCSVCPNHHLLDLLGREWERMAQIRSSTFSHVPDRSRTSVEEHDQLLELIGGQAPQAMIEELARRHKLGILRQFLDSEGSRS</sequence>
<dbReference type="Proteomes" id="UP000188342">
    <property type="component" value="Unassembled WGS sequence"/>
</dbReference>